<dbReference type="AlphaFoldDB" id="A0AB40CKE8"/>
<dbReference type="GeneID" id="120277732"/>
<evidence type="ECO:0000259" key="3">
    <source>
        <dbReference type="PROSITE" id="PS50158"/>
    </source>
</evidence>
<dbReference type="PANTHER" id="PTHR15503">
    <property type="entry name" value="LDOC1 RELATED"/>
    <property type="match status" value="1"/>
</dbReference>
<keyword evidence="1" id="KW-0862">Zinc</keyword>
<feature type="compositionally biased region" description="Polar residues" evidence="2">
    <location>
        <begin position="69"/>
        <end position="82"/>
    </location>
</feature>
<keyword evidence="4" id="KW-1185">Reference proteome</keyword>
<dbReference type="GO" id="GO:0008270">
    <property type="term" value="F:zinc ion binding"/>
    <property type="evidence" value="ECO:0007669"/>
    <property type="project" value="UniProtKB-KW"/>
</dbReference>
<accession>A0AB40CKE8</accession>
<gene>
    <name evidence="5" type="primary">LOC120277732</name>
</gene>
<name>A0AB40CKE8_DIOCR</name>
<keyword evidence="1" id="KW-0863">Zinc-finger</keyword>
<feature type="domain" description="CCHC-type" evidence="3">
    <location>
        <begin position="110"/>
        <end position="126"/>
    </location>
</feature>
<dbReference type="GO" id="GO:0003676">
    <property type="term" value="F:nucleic acid binding"/>
    <property type="evidence" value="ECO:0007669"/>
    <property type="project" value="InterPro"/>
</dbReference>
<dbReference type="Gene3D" id="4.10.60.10">
    <property type="entry name" value="Zinc finger, CCHC-type"/>
    <property type="match status" value="1"/>
</dbReference>
<feature type="region of interest" description="Disordered" evidence="2">
    <location>
        <begin position="28"/>
        <end position="85"/>
    </location>
</feature>
<dbReference type="SUPFAM" id="SSF56672">
    <property type="entry name" value="DNA/RNA polymerases"/>
    <property type="match status" value="1"/>
</dbReference>
<dbReference type="PANTHER" id="PTHR15503:SF45">
    <property type="entry name" value="RNA-DIRECTED DNA POLYMERASE HOMOLOG"/>
    <property type="match status" value="1"/>
</dbReference>
<feature type="compositionally biased region" description="Basic and acidic residues" evidence="2">
    <location>
        <begin position="28"/>
        <end position="40"/>
    </location>
</feature>
<dbReference type="PROSITE" id="PS50158">
    <property type="entry name" value="ZF_CCHC"/>
    <property type="match status" value="1"/>
</dbReference>
<reference evidence="5" key="1">
    <citation type="submission" date="2025-08" db="UniProtKB">
        <authorList>
            <consortium name="RefSeq"/>
        </authorList>
    </citation>
    <scope>IDENTIFICATION</scope>
</reference>
<keyword evidence="1" id="KW-0479">Metal-binding</keyword>
<dbReference type="SUPFAM" id="SSF57756">
    <property type="entry name" value="Retrovirus zinc finger-like domains"/>
    <property type="match status" value="1"/>
</dbReference>
<dbReference type="RefSeq" id="XP_039140516.1">
    <property type="nucleotide sequence ID" value="XM_039284582.1"/>
</dbReference>
<feature type="region of interest" description="Disordered" evidence="2">
    <location>
        <begin position="125"/>
        <end position="176"/>
    </location>
</feature>
<feature type="compositionally biased region" description="Polar residues" evidence="2">
    <location>
        <begin position="149"/>
        <end position="176"/>
    </location>
</feature>
<evidence type="ECO:0000313" key="5">
    <source>
        <dbReference type="RefSeq" id="XP_039140516.1"/>
    </source>
</evidence>
<evidence type="ECO:0000256" key="2">
    <source>
        <dbReference type="SAM" id="MobiDB-lite"/>
    </source>
</evidence>
<dbReference type="Pfam" id="PF00098">
    <property type="entry name" value="zf-CCHC"/>
    <property type="match status" value="1"/>
</dbReference>
<dbReference type="InterPro" id="IPR043502">
    <property type="entry name" value="DNA/RNA_pol_sf"/>
</dbReference>
<dbReference type="InterPro" id="IPR036875">
    <property type="entry name" value="Znf_CCHC_sf"/>
</dbReference>
<organism evidence="4 5">
    <name type="scientific">Dioscorea cayennensis subsp. rotundata</name>
    <name type="common">White Guinea yam</name>
    <name type="synonym">Dioscorea rotundata</name>
    <dbReference type="NCBI Taxonomy" id="55577"/>
    <lineage>
        <taxon>Eukaryota</taxon>
        <taxon>Viridiplantae</taxon>
        <taxon>Streptophyta</taxon>
        <taxon>Embryophyta</taxon>
        <taxon>Tracheophyta</taxon>
        <taxon>Spermatophyta</taxon>
        <taxon>Magnoliopsida</taxon>
        <taxon>Liliopsida</taxon>
        <taxon>Dioscoreales</taxon>
        <taxon>Dioscoreaceae</taxon>
        <taxon>Dioscorea</taxon>
    </lineage>
</organism>
<protein>
    <submittedName>
        <fullName evidence="5">Uncharacterized protein LOC120277732</fullName>
    </submittedName>
</protein>
<sequence length="379" mass="41785">MTVTSKQNFKEVVDSALRAEQLVREGNRVRENIAKKRSMEMGHPSKKSRSDGSCRGTPASGPARPPPSQSGDQQRFSHSDSALSVKGPETSFKCWNCGKSHKGQCQTPLKCFQCGQTGHLRSACPELRRGGSAPSSHGRPNHSKDPQPVISTPATTKSGAASNTSQPGPQRPQTRAQTQVFAMTEEEVECRPNVITGRLDSFGIKDFDSILGMDGMDRHHASINCFKKEVTFPGSSGPTVVLKGEIRTFSSCLITFLDARRLVSKNCLVFLAHVVDTRVKEPTLEEMPMVMDFPDAFPEELLGLPQDREIEFAIDLLPGTAPISIPSYRMAPAELREWKTQLQYLVDKGFIRPSVSPWGAPVLFVKKKDGTLRLCIDYR</sequence>
<dbReference type="Gene3D" id="3.10.10.10">
    <property type="entry name" value="HIV Type 1 Reverse Transcriptase, subunit A, domain 1"/>
    <property type="match status" value="1"/>
</dbReference>
<dbReference type="SMART" id="SM00343">
    <property type="entry name" value="ZnF_C2HC"/>
    <property type="match status" value="1"/>
</dbReference>
<dbReference type="Proteomes" id="UP001515500">
    <property type="component" value="Chromosome 15"/>
</dbReference>
<dbReference type="InterPro" id="IPR032567">
    <property type="entry name" value="RTL1-rel"/>
</dbReference>
<dbReference type="InterPro" id="IPR001878">
    <property type="entry name" value="Znf_CCHC"/>
</dbReference>
<proteinExistence type="predicted"/>
<evidence type="ECO:0000256" key="1">
    <source>
        <dbReference type="PROSITE-ProRule" id="PRU00047"/>
    </source>
</evidence>
<evidence type="ECO:0000313" key="4">
    <source>
        <dbReference type="Proteomes" id="UP001515500"/>
    </source>
</evidence>